<dbReference type="EMBL" id="SPQZ01000004">
    <property type="protein sequence ID" value="TFV96977.1"/>
    <property type="molecule type" value="Genomic_DNA"/>
</dbReference>
<accession>A0A4Y9QXY5</accession>
<comment type="caution">
    <text evidence="2">The sequence shown here is derived from an EMBL/GenBank/DDBJ whole genome shotgun (WGS) entry which is preliminary data.</text>
</comment>
<evidence type="ECO:0000313" key="3">
    <source>
        <dbReference type="Proteomes" id="UP000298127"/>
    </source>
</evidence>
<name>A0A4Y9QXY5_9MICO</name>
<feature type="domain" description="Polysaccharide pyruvyl transferase" evidence="1">
    <location>
        <begin position="29"/>
        <end position="295"/>
    </location>
</feature>
<gene>
    <name evidence="2" type="ORF">E4M00_13045</name>
</gene>
<protein>
    <recommendedName>
        <fullName evidence="1">Polysaccharide pyruvyl transferase domain-containing protein</fullName>
    </recommendedName>
</protein>
<dbReference type="InterPro" id="IPR007345">
    <property type="entry name" value="Polysacch_pyruvyl_Trfase"/>
</dbReference>
<dbReference type="AlphaFoldDB" id="A0A4Y9QXY5"/>
<sequence length="375" mass="39716">MSDRAAAAAPNPGADAVDIFVPGVGQYDNIGDIILRRQLIAWLKPLGRLHVYVGASPEGYAESLGVGTDDVVYRSFSSWYRAGLSRAWGGTAHYVFKPGEIQLTIIGMKEHVVVLPLLALLRLRGGSVVRVGSGSRDFAPLPRLLMRPSIALSQLTAWRDGTTAAYLGGEVMPDLAFGEGAGPSTDAAAESRDTIVVSMRSDRPEPGAAWVLGIRRFAAEQGLRIEVVTQVLRDRQRSRDLAAALGADLADWDGSDHAGQEDTLRAVYDRTALAVSDRLHVLIAASTEGAAPIALLVDESGKIDRHFEAAGVSGVGVPSSGLTEDEIVAAMATALQRGPAVRASLANARDELELMRGRVEVLIAGVPARTELVDA</sequence>
<evidence type="ECO:0000313" key="2">
    <source>
        <dbReference type="EMBL" id="TFV96977.1"/>
    </source>
</evidence>
<dbReference type="Pfam" id="PF04230">
    <property type="entry name" value="PS_pyruv_trans"/>
    <property type="match status" value="1"/>
</dbReference>
<keyword evidence="3" id="KW-1185">Reference proteome</keyword>
<dbReference type="RefSeq" id="WP_135120933.1">
    <property type="nucleotide sequence ID" value="NZ_SPQZ01000004.1"/>
</dbReference>
<proteinExistence type="predicted"/>
<dbReference type="Proteomes" id="UP000298127">
    <property type="component" value="Unassembled WGS sequence"/>
</dbReference>
<organism evidence="2 3">
    <name type="scientific">Orlajensenia leifsoniae</name>
    <dbReference type="NCBI Taxonomy" id="2561933"/>
    <lineage>
        <taxon>Bacteria</taxon>
        <taxon>Bacillati</taxon>
        <taxon>Actinomycetota</taxon>
        <taxon>Actinomycetes</taxon>
        <taxon>Micrococcales</taxon>
        <taxon>Microbacteriaceae</taxon>
        <taxon>Orlajensenia</taxon>
    </lineage>
</organism>
<reference evidence="2 3" key="1">
    <citation type="journal article" date="2018" name="J. Microbiol.">
        <title>Leifsonia flava sp. nov., a novel actinobacterium isolated from the rhizosphere of Aquilegia viridiflora.</title>
        <authorList>
            <person name="Cai Y."/>
            <person name="Tao W.Z."/>
            <person name="Ma Y.J."/>
            <person name="Cheng J."/>
            <person name="Zhang M.Y."/>
            <person name="Zhang Y.X."/>
        </authorList>
    </citation>
    <scope>NUCLEOTIDE SEQUENCE [LARGE SCALE GENOMIC DNA]</scope>
    <source>
        <strain evidence="2 3">SYP-B2174</strain>
    </source>
</reference>
<evidence type="ECO:0000259" key="1">
    <source>
        <dbReference type="Pfam" id="PF04230"/>
    </source>
</evidence>